<protein>
    <submittedName>
        <fullName evidence="2">GNAT family N-acetyltransferase</fullName>
    </submittedName>
</protein>
<accession>A0ABU8H998</accession>
<dbReference type="EMBL" id="JBBAXC010000001">
    <property type="protein sequence ID" value="MEI5905865.1"/>
    <property type="molecule type" value="Genomic_DNA"/>
</dbReference>
<sequence length="152" mass="17481">MVNLKPMTSQEFDLYLKKSVVQYAEQKVLSGNWRKEEAVERAKNQFNELLPNGLNTNDHFLFTIFDVHQPVGILWLAKQSKDSGYVYDIRIEDECQGKGYGKAAMQAMEQIAKETLKVKKIGLHVFGHNQIARELYGKLGYQITNVVMEKNI</sequence>
<dbReference type="Gene3D" id="3.40.630.30">
    <property type="match status" value="1"/>
</dbReference>
<reference evidence="2 3" key="1">
    <citation type="journal article" date="2018" name="J. Microbiol.">
        <title>Bacillus spongiae sp. nov., isolated from sponge of Jeju Island.</title>
        <authorList>
            <person name="Lee G.E."/>
            <person name="Im W.T."/>
            <person name="Park J.S."/>
        </authorList>
    </citation>
    <scope>NUCLEOTIDE SEQUENCE [LARGE SCALE GENOMIC DNA]</scope>
    <source>
        <strain evidence="2 3">135PIL107-10</strain>
    </source>
</reference>
<name>A0ABU8H998_9BACI</name>
<keyword evidence="3" id="KW-1185">Reference proteome</keyword>
<evidence type="ECO:0000313" key="3">
    <source>
        <dbReference type="Proteomes" id="UP001312865"/>
    </source>
</evidence>
<dbReference type="InterPro" id="IPR016181">
    <property type="entry name" value="Acyl_CoA_acyltransferase"/>
</dbReference>
<organism evidence="2 3">
    <name type="scientific">Bacillus spongiae</name>
    <dbReference type="NCBI Taxonomy" id="2683610"/>
    <lineage>
        <taxon>Bacteria</taxon>
        <taxon>Bacillati</taxon>
        <taxon>Bacillota</taxon>
        <taxon>Bacilli</taxon>
        <taxon>Bacillales</taxon>
        <taxon>Bacillaceae</taxon>
        <taxon>Bacillus</taxon>
    </lineage>
</organism>
<comment type="caution">
    <text evidence="2">The sequence shown here is derived from an EMBL/GenBank/DDBJ whole genome shotgun (WGS) entry which is preliminary data.</text>
</comment>
<dbReference type="PANTHER" id="PTHR43259">
    <property type="entry name" value="SPT10P"/>
    <property type="match status" value="1"/>
</dbReference>
<dbReference type="Proteomes" id="UP001312865">
    <property type="component" value="Unassembled WGS sequence"/>
</dbReference>
<dbReference type="PANTHER" id="PTHR43259:SF1">
    <property type="entry name" value="N-ACETYLTRANSFERASE DOMAIN-CONTAINING PROTEIN"/>
    <property type="match status" value="1"/>
</dbReference>
<dbReference type="SUPFAM" id="SSF55729">
    <property type="entry name" value="Acyl-CoA N-acyltransferases (Nat)"/>
    <property type="match status" value="1"/>
</dbReference>
<dbReference type="CDD" id="cd04301">
    <property type="entry name" value="NAT_SF"/>
    <property type="match status" value="1"/>
</dbReference>
<gene>
    <name evidence="2" type="ORF">WAK64_02135</name>
</gene>
<dbReference type="InterPro" id="IPR052829">
    <property type="entry name" value="N-acetyltransferase_domain"/>
</dbReference>
<evidence type="ECO:0000313" key="2">
    <source>
        <dbReference type="EMBL" id="MEI5905865.1"/>
    </source>
</evidence>
<evidence type="ECO:0000259" key="1">
    <source>
        <dbReference type="PROSITE" id="PS51186"/>
    </source>
</evidence>
<dbReference type="RefSeq" id="WP_336585268.1">
    <property type="nucleotide sequence ID" value="NZ_JBBAXC010000001.1"/>
</dbReference>
<dbReference type="Pfam" id="PF00583">
    <property type="entry name" value="Acetyltransf_1"/>
    <property type="match status" value="1"/>
</dbReference>
<feature type="domain" description="N-acetyltransferase" evidence="1">
    <location>
        <begin position="18"/>
        <end position="152"/>
    </location>
</feature>
<dbReference type="PROSITE" id="PS51186">
    <property type="entry name" value="GNAT"/>
    <property type="match status" value="1"/>
</dbReference>
<dbReference type="InterPro" id="IPR000182">
    <property type="entry name" value="GNAT_dom"/>
</dbReference>
<proteinExistence type="predicted"/>